<accession>A0AA88J3K9</accession>
<sequence length="149" mass="16937">MFMWYKHGNYHDCLDAVEVSFHFSNQFIFGEGVTACGIRLLYRQDAEELNINNDLGKLNVVKTGAVNFDTGEPYAKRTKLSIPSDSADHASPYNMAPKRWTNLQDWSKIVVWNYSIVLIFDAKQGPSVIDTWVMDAFSGGVEALYTWTN</sequence>
<evidence type="ECO:0000313" key="1">
    <source>
        <dbReference type="EMBL" id="GMN60501.1"/>
    </source>
</evidence>
<gene>
    <name evidence="1" type="ORF">TIFTF001_029591</name>
</gene>
<organism evidence="1 2">
    <name type="scientific">Ficus carica</name>
    <name type="common">Common fig</name>
    <dbReference type="NCBI Taxonomy" id="3494"/>
    <lineage>
        <taxon>Eukaryota</taxon>
        <taxon>Viridiplantae</taxon>
        <taxon>Streptophyta</taxon>
        <taxon>Embryophyta</taxon>
        <taxon>Tracheophyta</taxon>
        <taxon>Spermatophyta</taxon>
        <taxon>Magnoliopsida</taxon>
        <taxon>eudicotyledons</taxon>
        <taxon>Gunneridae</taxon>
        <taxon>Pentapetalae</taxon>
        <taxon>rosids</taxon>
        <taxon>fabids</taxon>
        <taxon>Rosales</taxon>
        <taxon>Moraceae</taxon>
        <taxon>Ficeae</taxon>
        <taxon>Ficus</taxon>
    </lineage>
</organism>
<reference evidence="1" key="1">
    <citation type="submission" date="2023-07" db="EMBL/GenBank/DDBJ databases">
        <title>draft genome sequence of fig (Ficus carica).</title>
        <authorList>
            <person name="Takahashi T."/>
            <person name="Nishimura K."/>
        </authorList>
    </citation>
    <scope>NUCLEOTIDE SEQUENCE</scope>
</reference>
<dbReference type="AlphaFoldDB" id="A0AA88J3K9"/>
<proteinExistence type="predicted"/>
<dbReference type="Proteomes" id="UP001187192">
    <property type="component" value="Unassembled WGS sequence"/>
</dbReference>
<dbReference type="EMBL" id="BTGU01000099">
    <property type="protein sequence ID" value="GMN60501.1"/>
    <property type="molecule type" value="Genomic_DNA"/>
</dbReference>
<name>A0AA88J3K9_FICCA</name>
<keyword evidence="2" id="KW-1185">Reference proteome</keyword>
<evidence type="ECO:0000313" key="2">
    <source>
        <dbReference type="Proteomes" id="UP001187192"/>
    </source>
</evidence>
<comment type="caution">
    <text evidence="1">The sequence shown here is derived from an EMBL/GenBank/DDBJ whole genome shotgun (WGS) entry which is preliminary data.</text>
</comment>
<protein>
    <submittedName>
        <fullName evidence="1">Uncharacterized protein</fullName>
    </submittedName>
</protein>